<keyword evidence="10" id="KW-0175">Coiled coil</keyword>
<dbReference type="GO" id="GO:0005737">
    <property type="term" value="C:cytoplasm"/>
    <property type="evidence" value="ECO:0007669"/>
    <property type="project" value="UniProtKB-SubCell"/>
</dbReference>
<dbReference type="AlphaFoldDB" id="A0AAP2W554"/>
<dbReference type="Gene3D" id="2.30.22.10">
    <property type="entry name" value="Head domain of nucleotide exchange factor GrpE"/>
    <property type="match status" value="1"/>
</dbReference>
<evidence type="ECO:0000256" key="4">
    <source>
        <dbReference type="ARBA" id="ARBA00022490"/>
    </source>
</evidence>
<evidence type="ECO:0000256" key="6">
    <source>
        <dbReference type="ARBA" id="ARBA00023186"/>
    </source>
</evidence>
<evidence type="ECO:0000256" key="9">
    <source>
        <dbReference type="RuleBase" id="RU004478"/>
    </source>
</evidence>
<evidence type="ECO:0000256" key="8">
    <source>
        <dbReference type="RuleBase" id="RU000639"/>
    </source>
</evidence>
<accession>A0AAP2W554</accession>
<keyword evidence="5 7" id="KW-0346">Stress response</keyword>
<organism evidence="11 12">
    <name type="scientific">Methanooceanicella nereidis</name>
    <dbReference type="NCBI Taxonomy" id="2052831"/>
    <lineage>
        <taxon>Archaea</taxon>
        <taxon>Methanobacteriati</taxon>
        <taxon>Methanobacteriota</taxon>
        <taxon>Stenosarchaea group</taxon>
        <taxon>Methanomicrobia</taxon>
        <taxon>Methanocellales</taxon>
        <taxon>Methanocellaceae</taxon>
        <taxon>Methanooceanicella</taxon>
    </lineage>
</organism>
<dbReference type="RefSeq" id="WP_230740477.1">
    <property type="nucleotide sequence ID" value="NZ_PGCK01000002.1"/>
</dbReference>
<keyword evidence="4 7" id="KW-0963">Cytoplasm</keyword>
<protein>
    <recommendedName>
        <fullName evidence="7 8">Protein GrpE</fullName>
    </recommendedName>
    <alternativeName>
        <fullName evidence="7">HSP-70 cofactor</fullName>
    </alternativeName>
</protein>
<dbReference type="Proteomes" id="UP001320159">
    <property type="component" value="Unassembled WGS sequence"/>
</dbReference>
<dbReference type="InterPro" id="IPR009012">
    <property type="entry name" value="GrpE_head"/>
</dbReference>
<name>A0AAP2W554_9EURY</name>
<comment type="caution">
    <text evidence="11">The sequence shown here is derived from an EMBL/GenBank/DDBJ whole genome shotgun (WGS) entry which is preliminary data.</text>
</comment>
<keyword evidence="12" id="KW-1185">Reference proteome</keyword>
<evidence type="ECO:0000256" key="7">
    <source>
        <dbReference type="HAMAP-Rule" id="MF_01151"/>
    </source>
</evidence>
<dbReference type="GO" id="GO:0051087">
    <property type="term" value="F:protein-folding chaperone binding"/>
    <property type="evidence" value="ECO:0007669"/>
    <property type="project" value="InterPro"/>
</dbReference>
<dbReference type="PRINTS" id="PR00773">
    <property type="entry name" value="GRPEPROTEIN"/>
</dbReference>
<feature type="coiled-coil region" evidence="10">
    <location>
        <begin position="43"/>
        <end position="70"/>
    </location>
</feature>
<dbReference type="GO" id="GO:0051082">
    <property type="term" value="F:unfolded protein binding"/>
    <property type="evidence" value="ECO:0007669"/>
    <property type="project" value="TreeGrafter"/>
</dbReference>
<comment type="subcellular location">
    <subcellularLocation>
        <location evidence="1 7">Cytoplasm</location>
    </subcellularLocation>
</comment>
<dbReference type="SUPFAM" id="SSF51064">
    <property type="entry name" value="Head domain of nucleotide exchange factor GrpE"/>
    <property type="match status" value="1"/>
</dbReference>
<evidence type="ECO:0000256" key="1">
    <source>
        <dbReference type="ARBA" id="ARBA00004496"/>
    </source>
</evidence>
<evidence type="ECO:0000256" key="10">
    <source>
        <dbReference type="SAM" id="Coils"/>
    </source>
</evidence>
<evidence type="ECO:0000313" key="12">
    <source>
        <dbReference type="Proteomes" id="UP001320159"/>
    </source>
</evidence>
<dbReference type="Gene3D" id="3.90.20.20">
    <property type="match status" value="1"/>
</dbReference>
<proteinExistence type="inferred from homology"/>
<comment type="subunit">
    <text evidence="3 7">Homodimer.</text>
</comment>
<comment type="function">
    <text evidence="7 8">Participates actively in the response to hyperosmotic and heat shock by preventing the aggregation of stress-denatured proteins, in association with DnaK and GrpE. It is the nucleotide exchange factor for DnaK and may function as a thermosensor. Unfolded proteins bind initially to DnaJ; upon interaction with the DnaJ-bound protein, DnaK hydrolyzes its bound ATP, resulting in the formation of a stable complex. GrpE releases ADP from DnaK; ATP binding to DnaK triggers the release of the substrate protein, thus completing the reaction cycle. Several rounds of ATP-dependent interactions between DnaJ, DnaK and GrpE are required for fully efficient folding.</text>
</comment>
<dbReference type="GO" id="GO:0042803">
    <property type="term" value="F:protein homodimerization activity"/>
    <property type="evidence" value="ECO:0007669"/>
    <property type="project" value="InterPro"/>
</dbReference>
<dbReference type="PANTHER" id="PTHR21237">
    <property type="entry name" value="GRPE PROTEIN"/>
    <property type="match status" value="1"/>
</dbReference>
<evidence type="ECO:0000256" key="2">
    <source>
        <dbReference type="ARBA" id="ARBA00009054"/>
    </source>
</evidence>
<keyword evidence="6 7" id="KW-0143">Chaperone</keyword>
<dbReference type="Pfam" id="PF01025">
    <property type="entry name" value="GrpE"/>
    <property type="match status" value="1"/>
</dbReference>
<gene>
    <name evidence="7 11" type="primary">grpE</name>
    <name evidence="11" type="ORF">CUJ83_03020</name>
</gene>
<comment type="similarity">
    <text evidence="2 7 9">Belongs to the GrpE family.</text>
</comment>
<evidence type="ECO:0000256" key="5">
    <source>
        <dbReference type="ARBA" id="ARBA00023016"/>
    </source>
</evidence>
<dbReference type="PANTHER" id="PTHR21237:SF23">
    <property type="entry name" value="GRPE PROTEIN HOMOLOG, MITOCHONDRIAL"/>
    <property type="match status" value="1"/>
</dbReference>
<dbReference type="HAMAP" id="MF_01151">
    <property type="entry name" value="GrpE"/>
    <property type="match status" value="1"/>
</dbReference>
<dbReference type="InterPro" id="IPR000740">
    <property type="entry name" value="GrpE"/>
</dbReference>
<dbReference type="InterPro" id="IPR013805">
    <property type="entry name" value="GrpE_CC"/>
</dbReference>
<dbReference type="EMBL" id="PGCK01000002">
    <property type="protein sequence ID" value="MCD1293968.1"/>
    <property type="molecule type" value="Genomic_DNA"/>
</dbReference>
<sequence length="175" mass="20357">MGSTKKTDENIDEAEADEKVNKKDLEAELIKKTKLADEYLNGLKYLQADFENYKKRVAREKEDYVRQANESLILELIDVYENLERALDTSRKSGDDKFSRGLEMIYSEMRSVLEKHGLKPIKAVGEKFDPYLHEAMMQADSGDHEDETILEEFQRGYMLNSKVIRHSKVKVSKRC</sequence>
<dbReference type="PROSITE" id="PS01071">
    <property type="entry name" value="GRPE"/>
    <property type="match status" value="1"/>
</dbReference>
<dbReference type="FunFam" id="2.30.22.10:FF:000001">
    <property type="entry name" value="Protein GrpE"/>
    <property type="match status" value="1"/>
</dbReference>
<dbReference type="CDD" id="cd00446">
    <property type="entry name" value="GrpE"/>
    <property type="match status" value="1"/>
</dbReference>
<dbReference type="SUPFAM" id="SSF58014">
    <property type="entry name" value="Coiled-coil domain of nucleotide exchange factor GrpE"/>
    <property type="match status" value="1"/>
</dbReference>
<reference evidence="11 12" key="1">
    <citation type="submission" date="2017-11" db="EMBL/GenBank/DDBJ databases">
        <title>Isolation and Characterization of Family Methanocellaceae Species from Potential Methane Hydrate Area Offshore Southwestern Taiwan.</title>
        <authorList>
            <person name="Zhang W.-L."/>
            <person name="Chen W.-C."/>
            <person name="Lai M.-C."/>
            <person name="Chen S.-C."/>
        </authorList>
    </citation>
    <scope>NUCLEOTIDE SEQUENCE [LARGE SCALE GENOMIC DNA]</scope>
    <source>
        <strain evidence="11 12">CWC-04</strain>
    </source>
</reference>
<dbReference type="GO" id="GO:0000774">
    <property type="term" value="F:adenyl-nucleotide exchange factor activity"/>
    <property type="evidence" value="ECO:0007669"/>
    <property type="project" value="InterPro"/>
</dbReference>
<evidence type="ECO:0000313" key="11">
    <source>
        <dbReference type="EMBL" id="MCD1293968.1"/>
    </source>
</evidence>
<dbReference type="GO" id="GO:0006457">
    <property type="term" value="P:protein folding"/>
    <property type="evidence" value="ECO:0007669"/>
    <property type="project" value="InterPro"/>
</dbReference>
<evidence type="ECO:0000256" key="3">
    <source>
        <dbReference type="ARBA" id="ARBA00011738"/>
    </source>
</evidence>